<dbReference type="EMBL" id="FNVE01000003">
    <property type="protein sequence ID" value="SEG08237.1"/>
    <property type="molecule type" value="Genomic_DNA"/>
</dbReference>
<dbReference type="Proteomes" id="UP000243518">
    <property type="component" value="Unassembled WGS sequence"/>
</dbReference>
<reference evidence="1 2" key="1">
    <citation type="submission" date="2016-10" db="EMBL/GenBank/DDBJ databases">
        <authorList>
            <person name="Varghese N."/>
            <person name="Submissions S."/>
        </authorList>
    </citation>
    <scope>NUCLEOTIDE SEQUENCE [LARGE SCALE GENOMIC DNA]</scope>
    <source>
        <strain evidence="1 2">CECT 8317</strain>
    </source>
</reference>
<organism evidence="1 2">
    <name type="scientific">Halopseudomonas aestusnigri</name>
    <dbReference type="NCBI Taxonomy" id="857252"/>
    <lineage>
        <taxon>Bacteria</taxon>
        <taxon>Pseudomonadati</taxon>
        <taxon>Pseudomonadota</taxon>
        <taxon>Gammaproteobacteria</taxon>
        <taxon>Pseudomonadales</taxon>
        <taxon>Pseudomonadaceae</taxon>
        <taxon>Halopseudomonas</taxon>
    </lineage>
</organism>
<protein>
    <submittedName>
        <fullName evidence="1">Uncharacterized protein</fullName>
    </submittedName>
</protein>
<accession>A0AAQ1G678</accession>
<proteinExistence type="predicted"/>
<name>A0AAQ1G678_9GAMM</name>
<evidence type="ECO:0000313" key="1">
    <source>
        <dbReference type="EMBL" id="SEG08237.1"/>
    </source>
</evidence>
<comment type="caution">
    <text evidence="1">The sequence shown here is derived from an EMBL/GenBank/DDBJ whole genome shotgun (WGS) entry which is preliminary data.</text>
</comment>
<gene>
    <name evidence="1" type="ORF">SAMN05216586_103161</name>
</gene>
<dbReference type="AlphaFoldDB" id="A0AAQ1G678"/>
<evidence type="ECO:0000313" key="2">
    <source>
        <dbReference type="Proteomes" id="UP000243518"/>
    </source>
</evidence>
<keyword evidence="2" id="KW-1185">Reference proteome</keyword>
<sequence length="118" mass="12832">MPVKAILIRSAFSQRMLGKVQQALHAVIKLHKAWPLEQACQIIAQPKLFSGAGQVHDQHMILATAGERVRLPARHNAGMQTIHGAALALHLKICAAAQPDNQLVLGMGVNRGLNRKIQ</sequence>